<accession>A0A0E9T8L3</accession>
<dbReference type="EMBL" id="GBXM01058606">
    <property type="protein sequence ID" value="JAH49971.1"/>
    <property type="molecule type" value="Transcribed_RNA"/>
</dbReference>
<reference evidence="1" key="1">
    <citation type="submission" date="2014-11" db="EMBL/GenBank/DDBJ databases">
        <authorList>
            <person name="Amaro Gonzalez C."/>
        </authorList>
    </citation>
    <scope>NUCLEOTIDE SEQUENCE</scope>
</reference>
<sequence>MPAFRGKLSL</sequence>
<evidence type="ECO:0000313" key="1">
    <source>
        <dbReference type="EMBL" id="JAH49971.1"/>
    </source>
</evidence>
<name>A0A0E9T8L3_ANGAN</name>
<organism evidence="1">
    <name type="scientific">Anguilla anguilla</name>
    <name type="common">European freshwater eel</name>
    <name type="synonym">Muraena anguilla</name>
    <dbReference type="NCBI Taxonomy" id="7936"/>
    <lineage>
        <taxon>Eukaryota</taxon>
        <taxon>Metazoa</taxon>
        <taxon>Chordata</taxon>
        <taxon>Craniata</taxon>
        <taxon>Vertebrata</taxon>
        <taxon>Euteleostomi</taxon>
        <taxon>Actinopterygii</taxon>
        <taxon>Neopterygii</taxon>
        <taxon>Teleostei</taxon>
        <taxon>Anguilliformes</taxon>
        <taxon>Anguillidae</taxon>
        <taxon>Anguilla</taxon>
    </lineage>
</organism>
<reference evidence="1" key="2">
    <citation type="journal article" date="2015" name="Fish Shellfish Immunol.">
        <title>Early steps in the European eel (Anguilla anguilla)-Vibrio vulnificus interaction in the gills: Role of the RtxA13 toxin.</title>
        <authorList>
            <person name="Callol A."/>
            <person name="Pajuelo D."/>
            <person name="Ebbesson L."/>
            <person name="Teles M."/>
            <person name="MacKenzie S."/>
            <person name="Amaro C."/>
        </authorList>
    </citation>
    <scope>NUCLEOTIDE SEQUENCE</scope>
</reference>
<proteinExistence type="predicted"/>
<protein>
    <submittedName>
        <fullName evidence="1">Uncharacterized protein</fullName>
    </submittedName>
</protein>